<evidence type="ECO:0000313" key="6">
    <source>
        <dbReference type="Proteomes" id="UP001418222"/>
    </source>
</evidence>
<dbReference type="GO" id="GO:0005737">
    <property type="term" value="C:cytoplasm"/>
    <property type="evidence" value="ECO:0007669"/>
    <property type="project" value="UniProtKB-SubCell"/>
</dbReference>
<evidence type="ECO:0000256" key="2">
    <source>
        <dbReference type="ARBA" id="ARBA00022490"/>
    </source>
</evidence>
<feature type="domain" description="Hyaluronan/mRNA-binding protein" evidence="4">
    <location>
        <begin position="230"/>
        <end position="363"/>
    </location>
</feature>
<dbReference type="InterPro" id="IPR039764">
    <property type="entry name" value="HABP4/SERBP1-like"/>
</dbReference>
<feature type="compositionally biased region" description="Basic and acidic residues" evidence="3">
    <location>
        <begin position="206"/>
        <end position="229"/>
    </location>
</feature>
<name>A0AAP0BEM3_9ASPA</name>
<keyword evidence="2" id="KW-0963">Cytoplasm</keyword>
<feature type="compositionally biased region" description="Gly residues" evidence="3">
    <location>
        <begin position="100"/>
        <end position="124"/>
    </location>
</feature>
<dbReference type="SMART" id="SM01233">
    <property type="entry name" value="HABP4_PAI-RBP1"/>
    <property type="match status" value="1"/>
</dbReference>
<dbReference type="InterPro" id="IPR006861">
    <property type="entry name" value="HABP4_PAIRBP1-bd"/>
</dbReference>
<feature type="compositionally biased region" description="Basic and acidic residues" evidence="3">
    <location>
        <begin position="384"/>
        <end position="405"/>
    </location>
</feature>
<evidence type="ECO:0000259" key="4">
    <source>
        <dbReference type="SMART" id="SM01233"/>
    </source>
</evidence>
<feature type="compositionally biased region" description="Basic and acidic residues" evidence="3">
    <location>
        <begin position="296"/>
        <end position="317"/>
    </location>
</feature>
<dbReference type="GO" id="GO:0005634">
    <property type="term" value="C:nucleus"/>
    <property type="evidence" value="ECO:0007669"/>
    <property type="project" value="TreeGrafter"/>
</dbReference>
<feature type="compositionally biased region" description="Basic and acidic residues" evidence="3">
    <location>
        <begin position="38"/>
        <end position="50"/>
    </location>
</feature>
<sequence length="470" mass="51296">MARQDNPFALLGDDDEGADVSVLIAKVEAKKPVPPPEPVEHPKQKLHDLPSKLPAPADNVREEKGRGRGGRGPGRGGFGSVGGSEAIEQTYNGNYRGYSGESGGGRSRGRGGRGGAGRGRGFGFTGSMNRNQSDYDNLGEVAAEGAESQEKVYYGERRPFRYESRNFSEEKQGGDGEEKDDFGSRGYGGNRENWGFRGYGAGQENRGFRDGEDHGGRNYGGDRENRGFRGGEGYGRGYGGRGRRGGRDGEHGGAHQESNGRLNVSESKDNAIDEKEPIANNTIDGDGGFGSVHPPSVEEPKNEQHEKPKNEQHEKPIPEQISTEDTSKGIEEDNEMTLAEYEKLLQEKRKALESLKVQSRKVVLDKDFEGMQIIEKKKEQDLIKMKSDNDKGKKKEIAERDDKSRKSLNINEFLKPADGERYRGPAASRGRGGGRGRGRGGYTTDFQSQVAAPPLEDPSHFPVLAPVAKV</sequence>
<gene>
    <name evidence="5" type="ORF">KSP39_PZI012346</name>
</gene>
<dbReference type="PANTHER" id="PTHR12299:SF71">
    <property type="entry name" value="HYALURONAN_MRNA-BINDING PROTEIN DOMAIN-CONTAINING PROTEIN"/>
    <property type="match status" value="1"/>
</dbReference>
<dbReference type="Proteomes" id="UP001418222">
    <property type="component" value="Unassembled WGS sequence"/>
</dbReference>
<dbReference type="GO" id="GO:0003723">
    <property type="term" value="F:RNA binding"/>
    <property type="evidence" value="ECO:0007669"/>
    <property type="project" value="InterPro"/>
</dbReference>
<dbReference type="EMBL" id="JBBWWQ010000010">
    <property type="protein sequence ID" value="KAK8936744.1"/>
    <property type="molecule type" value="Genomic_DNA"/>
</dbReference>
<feature type="region of interest" description="Disordered" evidence="3">
    <location>
        <begin position="28"/>
        <end position="333"/>
    </location>
</feature>
<reference evidence="5 6" key="1">
    <citation type="journal article" date="2022" name="Nat. Plants">
        <title>Genomes of leafy and leafless Platanthera orchids illuminate the evolution of mycoheterotrophy.</title>
        <authorList>
            <person name="Li M.H."/>
            <person name="Liu K.W."/>
            <person name="Li Z."/>
            <person name="Lu H.C."/>
            <person name="Ye Q.L."/>
            <person name="Zhang D."/>
            <person name="Wang J.Y."/>
            <person name="Li Y.F."/>
            <person name="Zhong Z.M."/>
            <person name="Liu X."/>
            <person name="Yu X."/>
            <person name="Liu D.K."/>
            <person name="Tu X.D."/>
            <person name="Liu B."/>
            <person name="Hao Y."/>
            <person name="Liao X.Y."/>
            <person name="Jiang Y.T."/>
            <person name="Sun W.H."/>
            <person name="Chen J."/>
            <person name="Chen Y.Q."/>
            <person name="Ai Y."/>
            <person name="Zhai J.W."/>
            <person name="Wu S.S."/>
            <person name="Zhou Z."/>
            <person name="Hsiao Y.Y."/>
            <person name="Wu W.L."/>
            <person name="Chen Y.Y."/>
            <person name="Lin Y.F."/>
            <person name="Hsu J.L."/>
            <person name="Li C.Y."/>
            <person name="Wang Z.W."/>
            <person name="Zhao X."/>
            <person name="Zhong W.Y."/>
            <person name="Ma X.K."/>
            <person name="Ma L."/>
            <person name="Huang J."/>
            <person name="Chen G.Z."/>
            <person name="Huang M.Z."/>
            <person name="Huang L."/>
            <person name="Peng D.H."/>
            <person name="Luo Y.B."/>
            <person name="Zou S.Q."/>
            <person name="Chen S.P."/>
            <person name="Lan S."/>
            <person name="Tsai W.C."/>
            <person name="Van de Peer Y."/>
            <person name="Liu Z.J."/>
        </authorList>
    </citation>
    <scope>NUCLEOTIDE SEQUENCE [LARGE SCALE GENOMIC DNA]</scope>
    <source>
        <strain evidence="5">Lor287</strain>
    </source>
</reference>
<feature type="compositionally biased region" description="Polar residues" evidence="3">
    <location>
        <begin position="256"/>
        <end position="265"/>
    </location>
</feature>
<dbReference type="AlphaFoldDB" id="A0AAP0BEM3"/>
<organism evidence="5 6">
    <name type="scientific">Platanthera zijinensis</name>
    <dbReference type="NCBI Taxonomy" id="2320716"/>
    <lineage>
        <taxon>Eukaryota</taxon>
        <taxon>Viridiplantae</taxon>
        <taxon>Streptophyta</taxon>
        <taxon>Embryophyta</taxon>
        <taxon>Tracheophyta</taxon>
        <taxon>Spermatophyta</taxon>
        <taxon>Magnoliopsida</taxon>
        <taxon>Liliopsida</taxon>
        <taxon>Asparagales</taxon>
        <taxon>Orchidaceae</taxon>
        <taxon>Orchidoideae</taxon>
        <taxon>Orchideae</taxon>
        <taxon>Orchidinae</taxon>
        <taxon>Platanthera</taxon>
    </lineage>
</organism>
<feature type="compositionally biased region" description="Gly residues" evidence="3">
    <location>
        <begin position="230"/>
        <end position="240"/>
    </location>
</feature>
<evidence type="ECO:0000313" key="5">
    <source>
        <dbReference type="EMBL" id="KAK8936744.1"/>
    </source>
</evidence>
<dbReference type="InterPro" id="IPR019084">
    <property type="entry name" value="STM1-like_N"/>
</dbReference>
<dbReference type="Pfam" id="PF04774">
    <property type="entry name" value="HABP4_PAI-RBP1"/>
    <property type="match status" value="1"/>
</dbReference>
<feature type="compositionally biased region" description="Basic and acidic residues" evidence="3">
    <location>
        <begin position="245"/>
        <end position="254"/>
    </location>
</feature>
<keyword evidence="6" id="KW-1185">Reference proteome</keyword>
<proteinExistence type="predicted"/>
<evidence type="ECO:0000256" key="3">
    <source>
        <dbReference type="SAM" id="MobiDB-lite"/>
    </source>
</evidence>
<accession>A0AAP0BEM3</accession>
<dbReference type="PANTHER" id="PTHR12299">
    <property type="entry name" value="HYALURONIC ACID-BINDING PROTEIN 4"/>
    <property type="match status" value="1"/>
</dbReference>
<feature type="compositionally biased region" description="Basic and acidic residues" evidence="3">
    <location>
        <begin position="266"/>
        <end position="277"/>
    </location>
</feature>
<feature type="compositionally biased region" description="Basic and acidic residues" evidence="3">
    <location>
        <begin position="148"/>
        <end position="176"/>
    </location>
</feature>
<comment type="caution">
    <text evidence="5">The sequence shown here is derived from an EMBL/GenBank/DDBJ whole genome shotgun (WGS) entry which is preliminary data.</text>
</comment>
<protein>
    <recommendedName>
        <fullName evidence="4">Hyaluronan/mRNA-binding protein domain-containing protein</fullName>
    </recommendedName>
</protein>
<dbReference type="Pfam" id="PF09598">
    <property type="entry name" value="Stm1_N"/>
    <property type="match status" value="1"/>
</dbReference>
<comment type="subcellular location">
    <subcellularLocation>
        <location evidence="1">Cytoplasm</location>
    </subcellularLocation>
</comment>
<feature type="region of interest" description="Disordered" evidence="3">
    <location>
        <begin position="384"/>
        <end position="446"/>
    </location>
</feature>
<evidence type="ECO:0000256" key="1">
    <source>
        <dbReference type="ARBA" id="ARBA00004496"/>
    </source>
</evidence>
<feature type="compositionally biased region" description="Gly residues" evidence="3">
    <location>
        <begin position="70"/>
        <end position="82"/>
    </location>
</feature>